<dbReference type="GO" id="GO:0016509">
    <property type="term" value="F:long-chain (3S)-3-hydroxyacyl-CoA dehydrogenase (NAD+) activity"/>
    <property type="evidence" value="ECO:0007669"/>
    <property type="project" value="TreeGrafter"/>
</dbReference>
<feature type="domain" description="3-hydroxyacyl-CoA dehydrogenase C-terminal" evidence="11">
    <location>
        <begin position="523"/>
        <end position="620"/>
    </location>
</feature>
<evidence type="ECO:0000256" key="7">
    <source>
        <dbReference type="ARBA" id="ARBA00023098"/>
    </source>
</evidence>
<dbReference type="CDD" id="cd06558">
    <property type="entry name" value="crotonase-like"/>
    <property type="match status" value="1"/>
</dbReference>
<dbReference type="GO" id="GO:0006635">
    <property type="term" value="P:fatty acid beta-oxidation"/>
    <property type="evidence" value="ECO:0007669"/>
    <property type="project" value="UniProtKB-UniPathway"/>
</dbReference>
<evidence type="ECO:0000256" key="6">
    <source>
        <dbReference type="ARBA" id="ARBA00023027"/>
    </source>
</evidence>
<dbReference type="InterPro" id="IPR006176">
    <property type="entry name" value="3-OHacyl-CoA_DH_NAD-bd"/>
</dbReference>
<sequence length="754" mass="81263">MSDYENFGFEVDGDGIAVATWDMPGRSMNVLSQSSMKDLADIIEKVATDDAIKGLVLTSGKGAFCAGADLSMMGSNAGGGAGGSEQDKVKALYEGNIAFNMQLRRMETCGKPIAAAITGTALGGGLEVTLACHARFVADNPKAQLGLPESKVGLLPGGGGTQRLPRMIGAAAALPLILQGQALSPEKAQATGIVNKVVPADKLVDEAKAWIKEGLTAEPIKLGKRGPERLPAAVQPWDMPKYRIPGGGPHDKGGGQTFTIGNAMLNKTTHRNYPAQQYILSCVYEGLQVPIEAGLRIESRYMTKLMMDPRSKAMIRSLFLSMQELNKGARRPKGVDKWEVKKLGILGAGMMGAGIAYVSAKAGMDVVLLDTDQANADKGKAYSEGLLDKAISRGKSTEEKKQALLSKITATTDYDDLDGCDLVIEAVFESREIKAEVTKKAEPKIAKGGIYGSNTSTLPITGLAESYSKPQEFIGIHFFSPVDKMQLVEIIMGEKTNDETLAKAMDYVAQIRKTPIVVNDSRGFYTSRCFGTYVSEGISMLAEGIEPAIIENVGKMTGMPMPPLALNDEVSLDLGYKVRQQTKKDLGDKYVEGPGDKIIEDMVVTHGRLGKKVGKGFYDWPAEKGGTKRLWPDLHKVVEHTKGIEDVDTEELRNRFLFIQALEAARCFEEEVVTDVRDADVGAILGWGFAPWSGGPLSLIDMTGTEEFVKQCDALAQKYGDRFKPNALLRDMASKGDTFYSRFNPAAKQAAAAE</sequence>
<dbReference type="InterPro" id="IPR036291">
    <property type="entry name" value="NAD(P)-bd_dom_sf"/>
</dbReference>
<dbReference type="InterPro" id="IPR008927">
    <property type="entry name" value="6-PGluconate_DH-like_C_sf"/>
</dbReference>
<evidence type="ECO:0000256" key="1">
    <source>
        <dbReference type="ARBA" id="ARBA00005005"/>
    </source>
</evidence>
<keyword evidence="7" id="KW-0443">Lipid metabolism</keyword>
<evidence type="ECO:0000256" key="8">
    <source>
        <dbReference type="ARBA" id="ARBA00023239"/>
    </source>
</evidence>
<dbReference type="AlphaFoldDB" id="A0A845Q906"/>
<dbReference type="Pfam" id="PF00378">
    <property type="entry name" value="ECH_1"/>
    <property type="match status" value="1"/>
</dbReference>
<dbReference type="Proteomes" id="UP000470384">
    <property type="component" value="Unassembled WGS sequence"/>
</dbReference>
<keyword evidence="8" id="KW-0456">Lyase</keyword>
<organism evidence="13 14">
    <name type="scientific">Pyruvatibacter mobilis</name>
    <dbReference type="NCBI Taxonomy" id="1712261"/>
    <lineage>
        <taxon>Bacteria</taxon>
        <taxon>Pseudomonadati</taxon>
        <taxon>Pseudomonadota</taxon>
        <taxon>Alphaproteobacteria</taxon>
        <taxon>Hyphomicrobiales</taxon>
        <taxon>Parvibaculaceae</taxon>
        <taxon>Pyruvatibacter</taxon>
    </lineage>
</organism>
<proteinExistence type="inferred from homology"/>
<dbReference type="Gene3D" id="3.40.50.720">
    <property type="entry name" value="NAD(P)-binding Rossmann-like Domain"/>
    <property type="match status" value="1"/>
</dbReference>
<feature type="domain" description="3-hydroxyacyl-CoA dehydrogenase NAD binding" evidence="12">
    <location>
        <begin position="342"/>
        <end position="520"/>
    </location>
</feature>
<dbReference type="InterPro" id="IPR029045">
    <property type="entry name" value="ClpP/crotonase-like_dom_sf"/>
</dbReference>
<evidence type="ECO:0000256" key="5">
    <source>
        <dbReference type="ARBA" id="ARBA00023002"/>
    </source>
</evidence>
<evidence type="ECO:0000259" key="11">
    <source>
        <dbReference type="Pfam" id="PF00725"/>
    </source>
</evidence>
<dbReference type="FunFam" id="3.40.50.720:FF:000009">
    <property type="entry name" value="Fatty oxidation complex, alpha subunit"/>
    <property type="match status" value="1"/>
</dbReference>
<evidence type="ECO:0000256" key="3">
    <source>
        <dbReference type="ARBA" id="ARBA00022832"/>
    </source>
</evidence>
<dbReference type="EMBL" id="WXYQ01000003">
    <property type="protein sequence ID" value="NBG94738.1"/>
    <property type="molecule type" value="Genomic_DNA"/>
</dbReference>
<keyword evidence="6" id="KW-0520">NAD</keyword>
<name>A0A845Q906_9HYPH</name>
<dbReference type="InterPro" id="IPR006108">
    <property type="entry name" value="3HC_DH_C"/>
</dbReference>
<keyword evidence="9" id="KW-0511">Multifunctional enzyme</keyword>
<dbReference type="InterPro" id="IPR050136">
    <property type="entry name" value="FA_oxidation_alpha_subunit"/>
</dbReference>
<comment type="caution">
    <text evidence="13">The sequence shown here is derived from an EMBL/GenBank/DDBJ whole genome shotgun (WGS) entry which is preliminary data.</text>
</comment>
<dbReference type="SUPFAM" id="SSF51735">
    <property type="entry name" value="NAD(P)-binding Rossmann-fold domains"/>
    <property type="match status" value="1"/>
</dbReference>
<dbReference type="GeneID" id="300655607"/>
<evidence type="ECO:0000256" key="9">
    <source>
        <dbReference type="ARBA" id="ARBA00023268"/>
    </source>
</evidence>
<protein>
    <submittedName>
        <fullName evidence="13">3-hydroxyacyl-CoA dehydrogenase</fullName>
    </submittedName>
</protein>
<evidence type="ECO:0000256" key="2">
    <source>
        <dbReference type="ARBA" id="ARBA00007005"/>
    </source>
</evidence>
<keyword evidence="3" id="KW-0276">Fatty acid metabolism</keyword>
<dbReference type="GO" id="GO:0004300">
    <property type="term" value="F:enoyl-CoA hydratase activity"/>
    <property type="evidence" value="ECO:0007669"/>
    <property type="project" value="TreeGrafter"/>
</dbReference>
<dbReference type="Pfam" id="PF00725">
    <property type="entry name" value="3HCDH"/>
    <property type="match status" value="1"/>
</dbReference>
<evidence type="ECO:0000256" key="10">
    <source>
        <dbReference type="ARBA" id="ARBA00049556"/>
    </source>
</evidence>
<comment type="catalytic activity">
    <reaction evidence="10">
        <text>a (3S)-3-hydroxyacyl-CoA + NAD(+) = a 3-oxoacyl-CoA + NADH + H(+)</text>
        <dbReference type="Rhea" id="RHEA:22432"/>
        <dbReference type="ChEBI" id="CHEBI:15378"/>
        <dbReference type="ChEBI" id="CHEBI:57318"/>
        <dbReference type="ChEBI" id="CHEBI:57540"/>
        <dbReference type="ChEBI" id="CHEBI:57945"/>
        <dbReference type="ChEBI" id="CHEBI:90726"/>
        <dbReference type="EC" id="1.1.1.35"/>
    </reaction>
</comment>
<dbReference type="OrthoDB" id="9771883at2"/>
<evidence type="ECO:0000313" key="14">
    <source>
        <dbReference type="Proteomes" id="UP000470384"/>
    </source>
</evidence>
<keyword evidence="5" id="KW-0560">Oxidoreductase</keyword>
<evidence type="ECO:0000256" key="4">
    <source>
        <dbReference type="ARBA" id="ARBA00022963"/>
    </source>
</evidence>
<comment type="similarity">
    <text evidence="2">In the central section; belongs to the 3-hydroxyacyl-CoA dehydrogenase family.</text>
</comment>
<dbReference type="PANTHER" id="PTHR43612">
    <property type="entry name" value="TRIFUNCTIONAL ENZYME SUBUNIT ALPHA"/>
    <property type="match status" value="1"/>
</dbReference>
<dbReference type="Pfam" id="PF02737">
    <property type="entry name" value="3HCDH_N"/>
    <property type="match status" value="1"/>
</dbReference>
<comment type="pathway">
    <text evidence="1">Lipid metabolism; fatty acid beta-oxidation.</text>
</comment>
<dbReference type="PANTHER" id="PTHR43612:SF3">
    <property type="entry name" value="TRIFUNCTIONAL ENZYME SUBUNIT ALPHA, MITOCHONDRIAL"/>
    <property type="match status" value="1"/>
</dbReference>
<gene>
    <name evidence="13" type="ORF">GTQ45_03225</name>
</gene>
<dbReference type="UniPathway" id="UPA00659"/>
<keyword evidence="14" id="KW-1185">Reference proteome</keyword>
<reference evidence="13 14" key="1">
    <citation type="journal article" date="2016" name="Int. J. Syst. Evol. Microbiol.">
        <title>Pyruvatibacter mobilis gen. nov., sp. nov., a marine bacterium from the culture broth of Picochlorum sp. 122.</title>
        <authorList>
            <person name="Wang G."/>
            <person name="Tang M."/>
            <person name="Wu H."/>
            <person name="Dai S."/>
            <person name="Li T."/>
            <person name="Chen C."/>
            <person name="He H."/>
            <person name="Fan J."/>
            <person name="Xiang W."/>
            <person name="Li X."/>
        </authorList>
    </citation>
    <scope>NUCLEOTIDE SEQUENCE [LARGE SCALE GENOMIC DNA]</scope>
    <source>
        <strain evidence="13 14">GYP-11</strain>
    </source>
</reference>
<dbReference type="RefSeq" id="WP_160586828.1">
    <property type="nucleotide sequence ID" value="NZ_BMHN01000001.1"/>
</dbReference>
<dbReference type="SUPFAM" id="SSF48179">
    <property type="entry name" value="6-phosphogluconate dehydrogenase C-terminal domain-like"/>
    <property type="match status" value="2"/>
</dbReference>
<dbReference type="SUPFAM" id="SSF52096">
    <property type="entry name" value="ClpP/crotonase"/>
    <property type="match status" value="1"/>
</dbReference>
<evidence type="ECO:0000313" key="13">
    <source>
        <dbReference type="EMBL" id="NBG94738.1"/>
    </source>
</evidence>
<dbReference type="GO" id="GO:0070403">
    <property type="term" value="F:NAD+ binding"/>
    <property type="evidence" value="ECO:0007669"/>
    <property type="project" value="InterPro"/>
</dbReference>
<accession>A0A845Q906</accession>
<dbReference type="Gene3D" id="3.90.226.10">
    <property type="entry name" value="2-enoyl-CoA Hydratase, Chain A, domain 1"/>
    <property type="match status" value="1"/>
</dbReference>
<evidence type="ECO:0000259" key="12">
    <source>
        <dbReference type="Pfam" id="PF02737"/>
    </source>
</evidence>
<dbReference type="InterPro" id="IPR001753">
    <property type="entry name" value="Enoyl-CoA_hydra/iso"/>
</dbReference>
<dbReference type="Gene3D" id="1.10.1040.50">
    <property type="match status" value="1"/>
</dbReference>
<keyword evidence="4" id="KW-0442">Lipid degradation</keyword>